<comment type="caution">
    <text evidence="3">The sequence shown here is derived from an EMBL/GenBank/DDBJ whole genome shotgun (WGS) entry which is preliminary data.</text>
</comment>
<dbReference type="SUPFAM" id="SSF52540">
    <property type="entry name" value="P-loop containing nucleoside triphosphate hydrolases"/>
    <property type="match status" value="1"/>
</dbReference>
<name>A0A9W7FFW0_9STRA</name>
<dbReference type="GO" id="GO:0005524">
    <property type="term" value="F:ATP binding"/>
    <property type="evidence" value="ECO:0007669"/>
    <property type="project" value="InterPro"/>
</dbReference>
<feature type="compositionally biased region" description="Basic and acidic residues" evidence="1">
    <location>
        <begin position="1082"/>
        <end position="1117"/>
    </location>
</feature>
<proteinExistence type="predicted"/>
<sequence length="1155" mass="127265">FNNPNLSISLTDVSNASSANTSVSSRVPTPHVPPLPSSPIEPPKRTQPKRAASLGGAAQTQPKGILNKNEGKKRSSLPAAGKPMGDDEDTKEGKGGKKKSRRRKKGGKSVAFGSPQGNISTLLANAVNSSPTLLSSASFDTVEADTTVELEGDDAPAPMDEDGDNFGMNDDDCMEETLDGAGGGADNLPKVQRSGILERGPRGGIIDRGIDLLTEDCLIQCKTDQELSMGTIRSVGGTAQQLKLGGLVYDKFFLACPMTTKISPRGRIAAEQLGVTIRQIDFNGDAVSSSRSDLQTQYPTIDMATECQNEQIEALKSVIKEGHNHVSIQAPPGVGKTLVARMFLAEQGEDITALLLTKETAVVDQHQAELLATREVDKRRCSVVVRTHAWLDQFGDLSAATNADKYNLIIVDEGHAFDNILNKRRGYLERILADGAVVVRQSALFVTDPKDKLYPPPCCIIPFERAVEEGRILDLTIGLITGMLEDIKDEETVDEVDIKDEESSDEGSSDEESSDVEKISDSGNDGIDGNATSSSAVPPSTRRVRISSVLLVAKLLLHSIVEPDEARFGDACVGELSFVYFNSIRDAIRCYDTFVAKAGKEAAKILFSGEVDGRSSDKVSIKDLETDCTIRVVFAVGMFNEGVSVRRCSDVIIADPRFSTKNVYQLAGRAMRTAEGKETARLWLSPIYNAEDAKALAPLLQSLLDSPMGDGVSKALKAARKVAKYDKGGQEVDDEGGQEVGDAEQRQGRSAPTKDDRCNARNVIVASPPATVVEGTVTSIELISRSLLVDRGTSTSDQRIKRDVARAKCVLETFKDTMPLSNKNRSYKPSKYSYTYNDNVVKESFDANKWIRTVRRNSDKDVHESVLELLRPWHGWDTSKEQLKKAKELARAQFVVNTFKGKNKPLKGQKYEYSYTFNGTDNTETIVFCSWLNKLRKDSKDPSKVDEWVRDGVLNPLLKWDGWTSTRKRSVPVGDEEMLTRLARRKDIPTNTTKTGYDKHESAEYKFWRKIRNGKKDVPPNHLLRSVEWTFHERRSSSGAVHKVEKMWEQIDKARKEYCAEQEKAANEKEKAKAAKKKEKERKKPGPKPKEQERKNPGPKPKADGEGLKKGTKETTKRGNKTSPKKGGEKEGDVKKVGKRGRKGEDKEIKKKRRI</sequence>
<feature type="region of interest" description="Disordered" evidence="1">
    <location>
        <begin position="1065"/>
        <end position="1155"/>
    </location>
</feature>
<dbReference type="InterPro" id="IPR006935">
    <property type="entry name" value="Helicase/UvrB_N"/>
</dbReference>
<feature type="region of interest" description="Disordered" evidence="1">
    <location>
        <begin position="491"/>
        <end position="539"/>
    </location>
</feature>
<accession>A0A9W7FFW0</accession>
<evidence type="ECO:0000313" key="4">
    <source>
        <dbReference type="Proteomes" id="UP001165082"/>
    </source>
</evidence>
<feature type="compositionally biased region" description="Basic residues" evidence="1">
    <location>
        <begin position="96"/>
        <end position="107"/>
    </location>
</feature>
<feature type="compositionally biased region" description="Acidic residues" evidence="1">
    <location>
        <begin position="491"/>
        <end position="514"/>
    </location>
</feature>
<feature type="compositionally biased region" description="Pro residues" evidence="1">
    <location>
        <begin position="30"/>
        <end position="41"/>
    </location>
</feature>
<organism evidence="3 4">
    <name type="scientific">Triparma retinervis</name>
    <dbReference type="NCBI Taxonomy" id="2557542"/>
    <lineage>
        <taxon>Eukaryota</taxon>
        <taxon>Sar</taxon>
        <taxon>Stramenopiles</taxon>
        <taxon>Ochrophyta</taxon>
        <taxon>Bolidophyceae</taxon>
        <taxon>Parmales</taxon>
        <taxon>Triparmaceae</taxon>
        <taxon>Triparma</taxon>
    </lineage>
</organism>
<dbReference type="Gene3D" id="3.40.50.300">
    <property type="entry name" value="P-loop containing nucleotide triphosphate hydrolases"/>
    <property type="match status" value="2"/>
</dbReference>
<dbReference type="Proteomes" id="UP001165082">
    <property type="component" value="Unassembled WGS sequence"/>
</dbReference>
<dbReference type="GO" id="GO:0003677">
    <property type="term" value="F:DNA binding"/>
    <property type="evidence" value="ECO:0007669"/>
    <property type="project" value="InterPro"/>
</dbReference>
<protein>
    <recommendedName>
        <fullName evidence="2">Helicase C-terminal domain-containing protein</fullName>
    </recommendedName>
</protein>
<feature type="region of interest" description="Disordered" evidence="1">
    <location>
        <begin position="727"/>
        <end position="756"/>
    </location>
</feature>
<dbReference type="InterPro" id="IPR001650">
    <property type="entry name" value="Helicase_C-like"/>
</dbReference>
<dbReference type="AlphaFoldDB" id="A0A9W7FFW0"/>
<dbReference type="PROSITE" id="PS51194">
    <property type="entry name" value="HELICASE_CTER"/>
    <property type="match status" value="1"/>
</dbReference>
<feature type="compositionally biased region" description="Basic and acidic residues" evidence="1">
    <location>
        <begin position="1126"/>
        <end position="1136"/>
    </location>
</feature>
<feature type="non-terminal residue" evidence="3">
    <location>
        <position position="1"/>
    </location>
</feature>
<dbReference type="EMBL" id="BRXZ01000421">
    <property type="protein sequence ID" value="GMI11395.1"/>
    <property type="molecule type" value="Genomic_DNA"/>
</dbReference>
<feature type="domain" description="Helicase C-terminal" evidence="2">
    <location>
        <begin position="555"/>
        <end position="720"/>
    </location>
</feature>
<dbReference type="GO" id="GO:0016787">
    <property type="term" value="F:hydrolase activity"/>
    <property type="evidence" value="ECO:0007669"/>
    <property type="project" value="InterPro"/>
</dbReference>
<gene>
    <name evidence="3" type="ORF">TrRE_jg10748</name>
</gene>
<reference evidence="3" key="1">
    <citation type="submission" date="2022-07" db="EMBL/GenBank/DDBJ databases">
        <title>Genome analysis of Parmales, a sister group of diatoms, reveals the evolutionary specialization of diatoms from phago-mixotrophs to photoautotrophs.</title>
        <authorList>
            <person name="Ban H."/>
            <person name="Sato S."/>
            <person name="Yoshikawa S."/>
            <person name="Kazumasa Y."/>
            <person name="Nakamura Y."/>
            <person name="Ichinomiya M."/>
            <person name="Saitoh K."/>
            <person name="Sato N."/>
            <person name="Blanc-Mathieu R."/>
            <person name="Endo H."/>
            <person name="Kuwata A."/>
            <person name="Ogata H."/>
        </authorList>
    </citation>
    <scope>NUCLEOTIDE SEQUENCE</scope>
</reference>
<dbReference type="Pfam" id="PF04851">
    <property type="entry name" value="ResIII"/>
    <property type="match status" value="1"/>
</dbReference>
<dbReference type="InterPro" id="IPR027417">
    <property type="entry name" value="P-loop_NTPase"/>
</dbReference>
<evidence type="ECO:0000256" key="1">
    <source>
        <dbReference type="SAM" id="MobiDB-lite"/>
    </source>
</evidence>
<keyword evidence="4" id="KW-1185">Reference proteome</keyword>
<feature type="region of interest" description="Disordered" evidence="1">
    <location>
        <begin position="1"/>
        <end position="116"/>
    </location>
</feature>
<evidence type="ECO:0000313" key="3">
    <source>
        <dbReference type="EMBL" id="GMI11395.1"/>
    </source>
</evidence>
<feature type="compositionally biased region" description="Low complexity" evidence="1">
    <location>
        <begin position="11"/>
        <end position="29"/>
    </location>
</feature>
<evidence type="ECO:0000259" key="2">
    <source>
        <dbReference type="PROSITE" id="PS51194"/>
    </source>
</evidence>
<feature type="compositionally biased region" description="Polar residues" evidence="1">
    <location>
        <begin position="1"/>
        <end position="10"/>
    </location>
</feature>
<feature type="compositionally biased region" description="Basic and acidic residues" evidence="1">
    <location>
        <begin position="743"/>
        <end position="756"/>
    </location>
</feature>